<dbReference type="RefSeq" id="WP_216877829.1">
    <property type="nucleotide sequence ID" value="NZ_JAERQM010000006.1"/>
</dbReference>
<accession>A0ABS6HE86</accession>
<dbReference type="EMBL" id="JAERQM010000006">
    <property type="protein sequence ID" value="MBU8545801.1"/>
    <property type="molecule type" value="Genomic_DNA"/>
</dbReference>
<name>A0ABS6HE86_9PROT</name>
<sequence length="154" mass="15681">MYHYAPSTGGFYRADIHGAAVPADAVPVSPDLHAALIAAQAAGQRILPGPDGAPIAQDPPPPPAPPPIRRIGALAFRRRLTPARRAAITLAASLAMEGGDASIQVWLDDLAASSIVELDDAETVAGIGALLAADLITEAERDALLADGLPTEAA</sequence>
<protein>
    <submittedName>
        <fullName evidence="1">Uncharacterized protein</fullName>
    </submittedName>
</protein>
<dbReference type="Proteomes" id="UP000689967">
    <property type="component" value="Unassembled WGS sequence"/>
</dbReference>
<comment type="caution">
    <text evidence="1">The sequence shown here is derived from an EMBL/GenBank/DDBJ whole genome shotgun (WGS) entry which is preliminary data.</text>
</comment>
<organism evidence="1 2">
    <name type="scientific">Falsiroseomonas oleicola</name>
    <dbReference type="NCBI Taxonomy" id="2801474"/>
    <lineage>
        <taxon>Bacteria</taxon>
        <taxon>Pseudomonadati</taxon>
        <taxon>Pseudomonadota</taxon>
        <taxon>Alphaproteobacteria</taxon>
        <taxon>Acetobacterales</taxon>
        <taxon>Roseomonadaceae</taxon>
        <taxon>Falsiroseomonas</taxon>
    </lineage>
</organism>
<reference evidence="1 2" key="1">
    <citation type="submission" date="2021-01" db="EMBL/GenBank/DDBJ databases">
        <title>Roseomonas sp. nov, a bacterium isolated from an oil production mixture in Yumen Oilfield.</title>
        <authorList>
            <person name="Wu D."/>
        </authorList>
    </citation>
    <scope>NUCLEOTIDE SEQUENCE [LARGE SCALE GENOMIC DNA]</scope>
    <source>
        <strain evidence="1 2">ROY-5-3</strain>
    </source>
</reference>
<keyword evidence="2" id="KW-1185">Reference proteome</keyword>
<proteinExistence type="predicted"/>
<gene>
    <name evidence="1" type="ORF">JJQ90_18910</name>
</gene>
<evidence type="ECO:0000313" key="1">
    <source>
        <dbReference type="EMBL" id="MBU8545801.1"/>
    </source>
</evidence>
<evidence type="ECO:0000313" key="2">
    <source>
        <dbReference type="Proteomes" id="UP000689967"/>
    </source>
</evidence>